<dbReference type="GO" id="GO:0022625">
    <property type="term" value="C:cytosolic large ribosomal subunit"/>
    <property type="evidence" value="ECO:0007669"/>
    <property type="project" value="TreeGrafter"/>
</dbReference>
<gene>
    <name evidence="4" type="ORF">BB560_005835</name>
</gene>
<dbReference type="CDD" id="cd05831">
    <property type="entry name" value="Ribosomal_P1"/>
    <property type="match status" value="1"/>
</dbReference>
<dbReference type="Proteomes" id="UP000245609">
    <property type="component" value="Unassembled WGS sequence"/>
</dbReference>
<dbReference type="GO" id="GO:0002181">
    <property type="term" value="P:cytoplasmic translation"/>
    <property type="evidence" value="ECO:0007669"/>
    <property type="project" value="TreeGrafter"/>
</dbReference>
<dbReference type="Pfam" id="PF00428">
    <property type="entry name" value="Ribosomal_60s"/>
    <property type="match status" value="1"/>
</dbReference>
<accession>A0A2T9YUK4</accession>
<sequence length="88" mass="9285">MSVAEKAIIYASLILADDGLEINADNLQTLTKAAGVSVDPVYFSIFAKALGGRDINDMIMNAGTAPSPQKFILIGNIFVALLLSSQIN</sequence>
<dbReference type="PANTHER" id="PTHR45696:SF10">
    <property type="entry name" value="LARGE RIBOSOMAL SUBUNIT PROTEIN P1"/>
    <property type="match status" value="1"/>
</dbReference>
<evidence type="ECO:0008006" key="6">
    <source>
        <dbReference type="Google" id="ProtNLM"/>
    </source>
</evidence>
<dbReference type="STRING" id="133381.A0A2T9YUK4"/>
<proteinExistence type="inferred from homology"/>
<reference evidence="4 5" key="1">
    <citation type="journal article" date="2018" name="MBio">
        <title>Comparative Genomics Reveals the Core Gene Toolbox for the Fungus-Insect Symbiosis.</title>
        <authorList>
            <person name="Wang Y."/>
            <person name="Stata M."/>
            <person name="Wang W."/>
            <person name="Stajich J.E."/>
            <person name="White M.M."/>
            <person name="Moncalvo J.M."/>
        </authorList>
    </citation>
    <scope>NUCLEOTIDE SEQUENCE [LARGE SCALE GENOMIC DNA]</scope>
    <source>
        <strain evidence="4 5">SC-DP-2</strain>
    </source>
</reference>
<dbReference type="EMBL" id="MBFS01002524">
    <property type="protein sequence ID" value="PVU95976.1"/>
    <property type="molecule type" value="Genomic_DNA"/>
</dbReference>
<comment type="caution">
    <text evidence="4">The sequence shown here is derived from an EMBL/GenBank/DDBJ whole genome shotgun (WGS) entry which is preliminary data.</text>
</comment>
<dbReference type="GO" id="GO:0003735">
    <property type="term" value="F:structural constituent of ribosome"/>
    <property type="evidence" value="ECO:0007669"/>
    <property type="project" value="TreeGrafter"/>
</dbReference>
<evidence type="ECO:0000256" key="2">
    <source>
        <dbReference type="ARBA" id="ARBA00022980"/>
    </source>
</evidence>
<dbReference type="Gene3D" id="1.10.10.1410">
    <property type="match status" value="1"/>
</dbReference>
<name>A0A2T9YUK4_9FUNG</name>
<organism evidence="4 5">
    <name type="scientific">Smittium megazygosporum</name>
    <dbReference type="NCBI Taxonomy" id="133381"/>
    <lineage>
        <taxon>Eukaryota</taxon>
        <taxon>Fungi</taxon>
        <taxon>Fungi incertae sedis</taxon>
        <taxon>Zoopagomycota</taxon>
        <taxon>Kickxellomycotina</taxon>
        <taxon>Harpellomycetes</taxon>
        <taxon>Harpellales</taxon>
        <taxon>Legeriomycetaceae</taxon>
        <taxon>Smittium</taxon>
    </lineage>
</organism>
<dbReference type="GO" id="GO:0043021">
    <property type="term" value="F:ribonucleoprotein complex binding"/>
    <property type="evidence" value="ECO:0007669"/>
    <property type="project" value="TreeGrafter"/>
</dbReference>
<protein>
    <recommendedName>
        <fullName evidence="6">60S acidic ribosomal protein P1</fullName>
    </recommendedName>
</protein>
<evidence type="ECO:0000313" key="5">
    <source>
        <dbReference type="Proteomes" id="UP000245609"/>
    </source>
</evidence>
<dbReference type="AlphaFoldDB" id="A0A2T9YUK4"/>
<dbReference type="InterPro" id="IPR038716">
    <property type="entry name" value="P1/P2_N_sf"/>
</dbReference>
<keyword evidence="3" id="KW-0687">Ribonucleoprotein</keyword>
<evidence type="ECO:0000313" key="4">
    <source>
        <dbReference type="EMBL" id="PVU95976.1"/>
    </source>
</evidence>
<keyword evidence="2" id="KW-0689">Ribosomal protein</keyword>
<dbReference type="PANTHER" id="PTHR45696">
    <property type="entry name" value="60S ACIDIC RIBOSOMAL PROTEIN P1"/>
    <property type="match status" value="1"/>
</dbReference>
<dbReference type="GO" id="GO:0030295">
    <property type="term" value="F:protein kinase activator activity"/>
    <property type="evidence" value="ECO:0007669"/>
    <property type="project" value="TreeGrafter"/>
</dbReference>
<keyword evidence="5" id="KW-1185">Reference proteome</keyword>
<comment type="similarity">
    <text evidence="1">Belongs to the eukaryotic ribosomal protein P1/P2 family.</text>
</comment>
<dbReference type="OrthoDB" id="2194681at2759"/>
<evidence type="ECO:0000256" key="3">
    <source>
        <dbReference type="ARBA" id="ARBA00023274"/>
    </source>
</evidence>
<evidence type="ECO:0000256" key="1">
    <source>
        <dbReference type="ARBA" id="ARBA00005436"/>
    </source>
</evidence>
<dbReference type="FunFam" id="1.10.10.1410:FF:000001">
    <property type="entry name" value="60S acidic ribosomal protein P1"/>
    <property type="match status" value="1"/>
</dbReference>